<dbReference type="FunFam" id="3.30.70.270:FF:000001">
    <property type="entry name" value="Diguanylate cyclase domain protein"/>
    <property type="match status" value="1"/>
</dbReference>
<dbReference type="Pfam" id="PF00990">
    <property type="entry name" value="GGDEF"/>
    <property type="match status" value="1"/>
</dbReference>
<dbReference type="PROSITE" id="PS50113">
    <property type="entry name" value="PAC"/>
    <property type="match status" value="1"/>
</dbReference>
<dbReference type="OrthoDB" id="5333838at2"/>
<protein>
    <submittedName>
        <fullName evidence="5">Diguanylate cyclase</fullName>
    </submittedName>
</protein>
<feature type="domain" description="GGDEF" evidence="4">
    <location>
        <begin position="204"/>
        <end position="337"/>
    </location>
</feature>
<dbReference type="PROSITE" id="PS50112">
    <property type="entry name" value="PAS"/>
    <property type="match status" value="1"/>
</dbReference>
<dbReference type="Pfam" id="PF08447">
    <property type="entry name" value="PAS_3"/>
    <property type="match status" value="1"/>
</dbReference>
<dbReference type="SMART" id="SM00086">
    <property type="entry name" value="PAC"/>
    <property type="match status" value="1"/>
</dbReference>
<feature type="domain" description="PAC" evidence="3">
    <location>
        <begin position="120"/>
        <end position="172"/>
    </location>
</feature>
<dbReference type="NCBIfam" id="TIGR00229">
    <property type="entry name" value="sensory_box"/>
    <property type="match status" value="1"/>
</dbReference>
<dbReference type="PROSITE" id="PS50887">
    <property type="entry name" value="GGDEF"/>
    <property type="match status" value="1"/>
</dbReference>
<evidence type="ECO:0000259" key="4">
    <source>
        <dbReference type="PROSITE" id="PS50887"/>
    </source>
</evidence>
<dbReference type="Gene3D" id="3.30.70.270">
    <property type="match status" value="1"/>
</dbReference>
<comment type="caution">
    <text evidence="5">The sequence shown here is derived from an EMBL/GenBank/DDBJ whole genome shotgun (WGS) entry which is preliminary data.</text>
</comment>
<dbReference type="InterPro" id="IPR035965">
    <property type="entry name" value="PAS-like_dom_sf"/>
</dbReference>
<gene>
    <name evidence="5" type="ORF">GTA51_04230</name>
</gene>
<dbReference type="InterPro" id="IPR001610">
    <property type="entry name" value="PAC"/>
</dbReference>
<dbReference type="SMART" id="SM00267">
    <property type="entry name" value="GGDEF"/>
    <property type="match status" value="1"/>
</dbReference>
<evidence type="ECO:0000313" key="5">
    <source>
        <dbReference type="EMBL" id="MYL82345.1"/>
    </source>
</evidence>
<dbReference type="AlphaFoldDB" id="A0A7C9IJN2"/>
<dbReference type="InterPro" id="IPR000160">
    <property type="entry name" value="GGDEF_dom"/>
</dbReference>
<dbReference type="NCBIfam" id="TIGR00254">
    <property type="entry name" value="GGDEF"/>
    <property type="match status" value="1"/>
</dbReference>
<dbReference type="InterPro" id="IPR000700">
    <property type="entry name" value="PAS-assoc_C"/>
</dbReference>
<dbReference type="InterPro" id="IPR013655">
    <property type="entry name" value="PAS_fold_3"/>
</dbReference>
<dbReference type="RefSeq" id="WP_160958970.1">
    <property type="nucleotide sequence ID" value="NZ_WVUD01000004.1"/>
</dbReference>
<accession>A0A7C9IJN2</accession>
<name>A0A7C9IJN2_9BACT</name>
<dbReference type="CDD" id="cd00130">
    <property type="entry name" value="PAS"/>
    <property type="match status" value="1"/>
</dbReference>
<dbReference type="InterPro" id="IPR000014">
    <property type="entry name" value="PAS"/>
</dbReference>
<dbReference type="GO" id="GO:0003824">
    <property type="term" value="F:catalytic activity"/>
    <property type="evidence" value="ECO:0007669"/>
    <property type="project" value="UniProtKB-ARBA"/>
</dbReference>
<feature type="coiled-coil region" evidence="1">
    <location>
        <begin position="1"/>
        <end position="35"/>
    </location>
</feature>
<organism evidence="5 6">
    <name type="scientific">Solidesulfovibrio aerotolerans</name>
    <dbReference type="NCBI Taxonomy" id="295255"/>
    <lineage>
        <taxon>Bacteria</taxon>
        <taxon>Pseudomonadati</taxon>
        <taxon>Thermodesulfobacteriota</taxon>
        <taxon>Desulfovibrionia</taxon>
        <taxon>Desulfovibrionales</taxon>
        <taxon>Desulfovibrionaceae</taxon>
        <taxon>Solidesulfovibrio</taxon>
    </lineage>
</organism>
<evidence type="ECO:0000259" key="2">
    <source>
        <dbReference type="PROSITE" id="PS50112"/>
    </source>
</evidence>
<evidence type="ECO:0000259" key="3">
    <source>
        <dbReference type="PROSITE" id="PS50113"/>
    </source>
</evidence>
<dbReference type="InterPro" id="IPR043128">
    <property type="entry name" value="Rev_trsase/Diguanyl_cyclase"/>
</dbReference>
<dbReference type="Proteomes" id="UP000482487">
    <property type="component" value="Unassembled WGS sequence"/>
</dbReference>
<dbReference type="InterPro" id="IPR052163">
    <property type="entry name" value="DGC-Regulatory_Protein"/>
</dbReference>
<dbReference type="PANTHER" id="PTHR46663:SF3">
    <property type="entry name" value="SLL0267 PROTEIN"/>
    <property type="match status" value="1"/>
</dbReference>
<dbReference type="InterPro" id="IPR029787">
    <property type="entry name" value="Nucleotide_cyclase"/>
</dbReference>
<sequence>MEADSRTRAELLAEIAVLQRRLAGLEVERERFMAEERVLRQGEDRYRRLLESVTDYVYTVTVRGGRAVGTEHGPNCVAVTGYTAGEYRDNPLLWLTMVAEEDRAAVLEHAARLLAGEDAGPLEHRILHKDGTVRYVCNTPVLHRDAAGILLAYDGIVNDITERKRAEELFTRLSLHDALTGLPGRALYMDRLRQTISLAERHSERTAVYFIDLDHFKDVNDRHGHEVGDAVLAEAARRLTVCMRRSDTVARIGGDEFVALTPGIGETANATAMAEKIVASLRRPFEVRGAVCQLGASVGVAFYPDDATRSGELLRLADAAMYAAKNAGRNGWRLAGSLPAAAVVAGEPAATGDVSR</sequence>
<keyword evidence="1" id="KW-0175">Coiled coil</keyword>
<dbReference type="Gene3D" id="3.30.450.20">
    <property type="entry name" value="PAS domain"/>
    <property type="match status" value="1"/>
</dbReference>
<reference evidence="5 6" key="1">
    <citation type="submission" date="2020-01" db="EMBL/GenBank/DDBJ databases">
        <title>Genome sequence of Desulfovibrio aerotolerans DSM 16695(T).</title>
        <authorList>
            <person name="Karnachuk O."/>
            <person name="Avakyan M."/>
            <person name="Mardanov A."/>
            <person name="Kadnikov V."/>
            <person name="Ravin N."/>
        </authorList>
    </citation>
    <scope>NUCLEOTIDE SEQUENCE [LARGE SCALE GENOMIC DNA]</scope>
    <source>
        <strain evidence="5 6">DSM 16695</strain>
    </source>
</reference>
<dbReference type="SUPFAM" id="SSF55073">
    <property type="entry name" value="Nucleotide cyclase"/>
    <property type="match status" value="1"/>
</dbReference>
<evidence type="ECO:0000256" key="1">
    <source>
        <dbReference type="SAM" id="Coils"/>
    </source>
</evidence>
<dbReference type="EMBL" id="WVUD01000004">
    <property type="protein sequence ID" value="MYL82345.1"/>
    <property type="molecule type" value="Genomic_DNA"/>
</dbReference>
<dbReference type="SUPFAM" id="SSF55785">
    <property type="entry name" value="PYP-like sensor domain (PAS domain)"/>
    <property type="match status" value="1"/>
</dbReference>
<dbReference type="CDD" id="cd01949">
    <property type="entry name" value="GGDEF"/>
    <property type="match status" value="1"/>
</dbReference>
<keyword evidence="6" id="KW-1185">Reference proteome</keyword>
<evidence type="ECO:0000313" key="6">
    <source>
        <dbReference type="Proteomes" id="UP000482487"/>
    </source>
</evidence>
<dbReference type="PANTHER" id="PTHR46663">
    <property type="entry name" value="DIGUANYLATE CYCLASE DGCT-RELATED"/>
    <property type="match status" value="1"/>
</dbReference>
<proteinExistence type="predicted"/>
<feature type="domain" description="PAS" evidence="2">
    <location>
        <begin position="42"/>
        <end position="117"/>
    </location>
</feature>